<proteinExistence type="predicted"/>
<dbReference type="OrthoDB" id="9865730at2"/>
<dbReference type="HOGENOM" id="CLU_1127647_0_0_9"/>
<gene>
    <name evidence="1" type="ordered locus">Desmer_2443</name>
</gene>
<dbReference type="PROSITE" id="PS51257">
    <property type="entry name" value="PROKAR_LIPOPROTEIN"/>
    <property type="match status" value="1"/>
</dbReference>
<accession>J7IRA3</accession>
<evidence type="ECO:0000313" key="2">
    <source>
        <dbReference type="Proteomes" id="UP000005262"/>
    </source>
</evidence>
<dbReference type="RefSeq" id="WP_014903275.1">
    <property type="nucleotide sequence ID" value="NC_018515.1"/>
</dbReference>
<dbReference type="KEGG" id="dmi:Desmer_2443"/>
<dbReference type="AlphaFoldDB" id="J7IRA3"/>
<protein>
    <submittedName>
        <fullName evidence="1">Uncharacterized protein</fullName>
    </submittedName>
</protein>
<evidence type="ECO:0000313" key="1">
    <source>
        <dbReference type="EMBL" id="AFQ44362.1"/>
    </source>
</evidence>
<dbReference type="Proteomes" id="UP000005262">
    <property type="component" value="Chromosome"/>
</dbReference>
<dbReference type="EMBL" id="CP003629">
    <property type="protein sequence ID" value="AFQ44362.1"/>
    <property type="molecule type" value="Genomic_DNA"/>
</dbReference>
<keyword evidence="2" id="KW-1185">Reference proteome</keyword>
<dbReference type="eggNOG" id="ENOG50346BN">
    <property type="taxonomic scope" value="Bacteria"/>
</dbReference>
<reference evidence="2" key="2">
    <citation type="submission" date="2012-08" db="EMBL/GenBank/DDBJ databases">
        <title>Finished genome of Desulfosporosinus meridiei DSM 13257.</title>
        <authorList>
            <person name="Huntemann M."/>
            <person name="Wei C.-L."/>
            <person name="Han J."/>
            <person name="Detter J.C."/>
            <person name="Han C."/>
            <person name="Davenport K."/>
            <person name="Daligault H."/>
            <person name="Erkkila T."/>
            <person name="Gu W."/>
            <person name="Munk A.C.C."/>
            <person name="Teshima H."/>
            <person name="Xu Y."/>
            <person name="Chain P."/>
            <person name="Tapia R."/>
            <person name="Chen A."/>
            <person name="Krypides N."/>
            <person name="Mavromatis K."/>
            <person name="Markowitz V."/>
            <person name="Szeto E."/>
            <person name="Ivanova N."/>
            <person name="Mikhailova N."/>
            <person name="Ovchinnikova G."/>
            <person name="Pagani I."/>
            <person name="Pati A."/>
            <person name="Goodwin L."/>
            <person name="Peters L."/>
            <person name="Pitluck S."/>
            <person name="Woyke T."/>
            <person name="Pester M."/>
            <person name="Spring S."/>
            <person name="Ollivier B."/>
            <person name="Rattei T."/>
            <person name="Klenk H.-P."/>
            <person name="Wagner M."/>
            <person name="Loy A."/>
        </authorList>
    </citation>
    <scope>NUCLEOTIDE SEQUENCE [LARGE SCALE GENOMIC DNA]</scope>
    <source>
        <strain evidence="2">ATCC BAA-275 / DSM 13257 / NCIMB 13706 / S10</strain>
    </source>
</reference>
<sequence>MTRYIYIILSCLILFLSGCNGPINSKEVNSKDHSQNNGFTQNLNEVVNVGEHKILIKRVLFDISALTLEYEVLEQLPSLDIVITSESKQRNTDRVSNFGEVSVDFPSDVCEAIVSFPHNLELVNQRVEMQVNIGDQTSEFFIDFPGEKLAQVTKVQYFNDSGEPVSDIKQAATKVIVALSYTEVESKNLGKDIVVLDLGEKRVLKRSMGSYAGGGDVIENFEPISMPRGNINIKLVPEDKLFIISY</sequence>
<name>J7IRA3_DESMD</name>
<organism evidence="1 2">
    <name type="scientific">Desulfosporosinus meridiei (strain ATCC BAA-275 / DSM 13257 / KCTC 12902 / NCIMB 13706 / S10)</name>
    <dbReference type="NCBI Taxonomy" id="768704"/>
    <lineage>
        <taxon>Bacteria</taxon>
        <taxon>Bacillati</taxon>
        <taxon>Bacillota</taxon>
        <taxon>Clostridia</taxon>
        <taxon>Eubacteriales</taxon>
        <taxon>Desulfitobacteriaceae</taxon>
        <taxon>Desulfosporosinus</taxon>
    </lineage>
</organism>
<reference evidence="1 2" key="1">
    <citation type="journal article" date="2012" name="J. Bacteriol.">
        <title>Complete genome sequences of Desulfosporosinus orientis DSM765T, Desulfosporosinus youngiae DSM17734T, Desulfosporosinus meridiei DSM13257T, and Desulfosporosinus acidiphilus DSM22704T.</title>
        <authorList>
            <person name="Pester M."/>
            <person name="Brambilla E."/>
            <person name="Alazard D."/>
            <person name="Rattei T."/>
            <person name="Weinmaier T."/>
            <person name="Han J."/>
            <person name="Lucas S."/>
            <person name="Lapidus A."/>
            <person name="Cheng J.F."/>
            <person name="Goodwin L."/>
            <person name="Pitluck S."/>
            <person name="Peters L."/>
            <person name="Ovchinnikova G."/>
            <person name="Teshima H."/>
            <person name="Detter J.C."/>
            <person name="Han C.S."/>
            <person name="Tapia R."/>
            <person name="Land M.L."/>
            <person name="Hauser L."/>
            <person name="Kyrpides N.C."/>
            <person name="Ivanova N.N."/>
            <person name="Pagani I."/>
            <person name="Huntmann M."/>
            <person name="Wei C.L."/>
            <person name="Davenport K.W."/>
            <person name="Daligault H."/>
            <person name="Chain P.S."/>
            <person name="Chen A."/>
            <person name="Mavromatis K."/>
            <person name="Markowitz V."/>
            <person name="Szeto E."/>
            <person name="Mikhailova N."/>
            <person name="Pati A."/>
            <person name="Wagner M."/>
            <person name="Woyke T."/>
            <person name="Ollivier B."/>
            <person name="Klenk H.P."/>
            <person name="Spring S."/>
            <person name="Loy A."/>
        </authorList>
    </citation>
    <scope>NUCLEOTIDE SEQUENCE [LARGE SCALE GENOMIC DNA]</scope>
    <source>
        <strain evidence="2">ATCC BAA-275 / DSM 13257 / NCIMB 13706 / S10</strain>
    </source>
</reference>